<protein>
    <submittedName>
        <fullName evidence="1">Uncharacterized protein</fullName>
    </submittedName>
</protein>
<proteinExistence type="predicted"/>
<accession>A0A413T3C8</accession>
<dbReference type="Proteomes" id="UP000283855">
    <property type="component" value="Unassembled WGS sequence"/>
</dbReference>
<dbReference type="EMBL" id="QSFT01000004">
    <property type="protein sequence ID" value="RHA77948.1"/>
    <property type="molecule type" value="Genomic_DNA"/>
</dbReference>
<reference evidence="1 2" key="1">
    <citation type="submission" date="2018-08" db="EMBL/GenBank/DDBJ databases">
        <title>A genome reference for cultivated species of the human gut microbiota.</title>
        <authorList>
            <person name="Zou Y."/>
            <person name="Xue W."/>
            <person name="Luo G."/>
        </authorList>
    </citation>
    <scope>NUCLEOTIDE SEQUENCE [LARGE SCALE GENOMIC DNA]</scope>
    <source>
        <strain evidence="1 2">AM42-38</strain>
    </source>
</reference>
<dbReference type="RefSeq" id="WP_118399959.1">
    <property type="nucleotide sequence ID" value="NZ_CABJGD010000004.1"/>
</dbReference>
<name>A0A413T3C8_9BACT</name>
<dbReference type="AlphaFoldDB" id="A0A413T3C8"/>
<sequence>MKKVVLILWLLVLGNIGMKAEFRHIVRVDKKVSELKDTIDLSSPLGAFTASAYMQVKGNDSVCFDKIYTFRFCPLGKSYQNRKVQPEVKEEILNREVKQVVYYNDSVAGVISTFEGWGDEYGYMLTGSVFENGRWVNAGEQPVKSIEEGQLWLKEKLAPTLDRYAKYTSRISHVSTDTTAFIRYIQSHGREPEEFLLEALKQHRIVLYGEHHFYKPSWDLMKRLIRRPEFPETAGTVFLEMKTGNQARINQFMNGEKLDRQLLLDILGGDYQYGWNDKGMYEFLIALWEVNQKLSPAKKIRVIFPDFGLSWLDIQTEDDVKRWERYTFQDRDTCMADMTEKIIRENQNSRGHLFIVGGNHACKHANGVPSLGNLLKQKFSDEEVYAVKLHTVWGDNSGNVFGKVRKGLFDFVFRMNGNKPVAFALADSPFGREPCDFELEYQGVPIAGTFEENFDAYVFLQPLEMDKVGYFLVEEMYTDSFIDEIKRRCKLSGDKYPYRGLRLEDFTKEWRINQLNGIKDEKRYPMFE</sequence>
<organism evidence="1 2">
    <name type="scientific">Phocaeicola coprophilus</name>
    <dbReference type="NCBI Taxonomy" id="387090"/>
    <lineage>
        <taxon>Bacteria</taxon>
        <taxon>Pseudomonadati</taxon>
        <taxon>Bacteroidota</taxon>
        <taxon>Bacteroidia</taxon>
        <taxon>Bacteroidales</taxon>
        <taxon>Bacteroidaceae</taxon>
        <taxon>Phocaeicola</taxon>
    </lineage>
</organism>
<evidence type="ECO:0000313" key="1">
    <source>
        <dbReference type="EMBL" id="RHA77948.1"/>
    </source>
</evidence>
<comment type="caution">
    <text evidence="1">The sequence shown here is derived from an EMBL/GenBank/DDBJ whole genome shotgun (WGS) entry which is preliminary data.</text>
</comment>
<dbReference type="SUPFAM" id="SSF159501">
    <property type="entry name" value="EreA/ChaN-like"/>
    <property type="match status" value="1"/>
</dbReference>
<gene>
    <name evidence="1" type="ORF">DW921_02805</name>
</gene>
<evidence type="ECO:0000313" key="2">
    <source>
        <dbReference type="Proteomes" id="UP000283855"/>
    </source>
</evidence>